<keyword evidence="8 9" id="KW-0664">Pyridoxine biosynthesis</keyword>
<comment type="similarity">
    <text evidence="3 9">Belongs to the pyridoxamine 5'-phosphate oxidase family.</text>
</comment>
<dbReference type="NCBIfam" id="NF004231">
    <property type="entry name" value="PRK05679.1"/>
    <property type="match status" value="1"/>
</dbReference>
<feature type="binding site" evidence="9 11">
    <location>
        <position position="194"/>
    </location>
    <ligand>
        <name>FMN</name>
        <dbReference type="ChEBI" id="CHEBI:58210"/>
    </ligand>
</feature>
<dbReference type="AlphaFoldDB" id="A0A562B3S3"/>
<feature type="binding site" evidence="9 11">
    <location>
        <begin position="140"/>
        <end position="141"/>
    </location>
    <ligand>
        <name>FMN</name>
        <dbReference type="ChEBI" id="CHEBI:58210"/>
    </ligand>
</feature>
<feature type="binding site" evidence="9 10">
    <location>
        <position position="131"/>
    </location>
    <ligand>
        <name>substrate</name>
    </ligand>
</feature>
<dbReference type="Pfam" id="PF10590">
    <property type="entry name" value="PNP_phzG_C"/>
    <property type="match status" value="1"/>
</dbReference>
<feature type="binding site" evidence="9 10">
    <location>
        <position position="123"/>
    </location>
    <ligand>
        <name>substrate</name>
    </ligand>
</feature>
<comment type="pathway">
    <text evidence="1 9">Cofactor metabolism; pyridoxal 5'-phosphate salvage; pyridoxal 5'-phosphate from pyridoxamine 5'-phosphate: step 1/1.</text>
</comment>
<evidence type="ECO:0000256" key="2">
    <source>
        <dbReference type="ARBA" id="ARBA00005037"/>
    </source>
</evidence>
<dbReference type="GO" id="GO:0004733">
    <property type="term" value="F:pyridoxamine phosphate oxidase activity"/>
    <property type="evidence" value="ECO:0007669"/>
    <property type="project" value="UniProtKB-UniRule"/>
</dbReference>
<comment type="catalytic activity">
    <reaction evidence="9">
        <text>pyridoxine 5'-phosphate + O2 = pyridoxal 5'-phosphate + H2O2</text>
        <dbReference type="Rhea" id="RHEA:15149"/>
        <dbReference type="ChEBI" id="CHEBI:15379"/>
        <dbReference type="ChEBI" id="CHEBI:16240"/>
        <dbReference type="ChEBI" id="CHEBI:58589"/>
        <dbReference type="ChEBI" id="CHEBI:597326"/>
        <dbReference type="EC" id="1.4.3.5"/>
    </reaction>
</comment>
<proteinExistence type="inferred from homology"/>
<keyword evidence="5 9" id="KW-0285">Flavoprotein</keyword>
<sequence>MTQLADLRRSYVLGSLDETDVASDPIAQFERWFEEALTAKLPEPNAMTLATVDASGQPSARIVLLKGVDARGFTFFTNYESRKGLDMAANPRAALLFHWVQLERQVRIEGTARKVTEAESDAYFASRPLGSRIGAWASEQSREVPDRTIIEQREAAFRQQFGENPPRPPHWGGYLVEPTRMEFWQGRPSRLHDRIVYLRQPDGAWRIARLSP</sequence>
<comment type="cofactor">
    <cofactor evidence="9 11">
        <name>FMN</name>
        <dbReference type="ChEBI" id="CHEBI:58210"/>
    </cofactor>
    <text evidence="9 11">Binds 1 FMN per subunit.</text>
</comment>
<protein>
    <recommendedName>
        <fullName evidence="9">Pyridoxine/pyridoxamine 5'-phosphate oxidase</fullName>
        <ecNumber evidence="9">1.4.3.5</ecNumber>
    </recommendedName>
    <alternativeName>
        <fullName evidence="9">PNP/PMP oxidase</fullName>
        <shortName evidence="9">PNPOx</shortName>
    </alternativeName>
    <alternativeName>
        <fullName evidence="9">Pyridoxal 5'-phosphate synthase</fullName>
    </alternativeName>
</protein>
<dbReference type="FunFam" id="2.30.110.10:FF:000005">
    <property type="entry name" value="NAD(P)H-hydrate epimerase"/>
    <property type="match status" value="1"/>
</dbReference>
<keyword evidence="15" id="KW-1185">Reference proteome</keyword>
<evidence type="ECO:0000313" key="15">
    <source>
        <dbReference type="Proteomes" id="UP000318141"/>
    </source>
</evidence>
<feature type="binding site" evidence="9 11">
    <location>
        <position position="82"/>
    </location>
    <ligand>
        <name>FMN</name>
        <dbReference type="ChEBI" id="CHEBI:58210"/>
    </ligand>
</feature>
<evidence type="ECO:0000256" key="9">
    <source>
        <dbReference type="HAMAP-Rule" id="MF_01629"/>
    </source>
</evidence>
<comment type="caution">
    <text evidence="14">The sequence shown here is derived from an EMBL/GenBank/DDBJ whole genome shotgun (WGS) entry which is preliminary data.</text>
</comment>
<dbReference type="OrthoDB" id="9780392at2"/>
<evidence type="ECO:0000256" key="11">
    <source>
        <dbReference type="PIRSR" id="PIRSR000190-2"/>
    </source>
</evidence>
<feature type="binding site" evidence="9 10">
    <location>
        <begin position="190"/>
        <end position="192"/>
    </location>
    <ligand>
        <name>substrate</name>
    </ligand>
</feature>
<feature type="binding site" evidence="9 11">
    <location>
        <begin position="76"/>
        <end position="77"/>
    </location>
    <ligand>
        <name>FMN</name>
        <dbReference type="ChEBI" id="CHEBI:58210"/>
    </ligand>
</feature>
<evidence type="ECO:0000256" key="3">
    <source>
        <dbReference type="ARBA" id="ARBA00007301"/>
    </source>
</evidence>
<dbReference type="GO" id="GO:0008615">
    <property type="term" value="P:pyridoxine biosynthetic process"/>
    <property type="evidence" value="ECO:0007669"/>
    <property type="project" value="UniProtKB-UniRule"/>
</dbReference>
<accession>A0A562B3S3</accession>
<dbReference type="PIRSF" id="PIRSF000190">
    <property type="entry name" value="Pyd_amn-ph_oxd"/>
    <property type="match status" value="1"/>
</dbReference>
<evidence type="ECO:0000256" key="10">
    <source>
        <dbReference type="PIRSR" id="PIRSR000190-1"/>
    </source>
</evidence>
<dbReference type="InterPro" id="IPR000659">
    <property type="entry name" value="Pyridox_Oxase"/>
</dbReference>
<dbReference type="PANTHER" id="PTHR10851">
    <property type="entry name" value="PYRIDOXINE-5-PHOSPHATE OXIDASE"/>
    <property type="match status" value="1"/>
</dbReference>
<dbReference type="Pfam" id="PF01243">
    <property type="entry name" value="PNPOx_N"/>
    <property type="match status" value="1"/>
</dbReference>
<dbReference type="EC" id="1.4.3.5" evidence="9"/>
<feature type="binding site" evidence="9 11">
    <location>
        <position position="83"/>
    </location>
    <ligand>
        <name>FMN</name>
        <dbReference type="ChEBI" id="CHEBI:58210"/>
    </ligand>
</feature>
<dbReference type="NCBIfam" id="TIGR00558">
    <property type="entry name" value="pdxH"/>
    <property type="match status" value="1"/>
</dbReference>
<feature type="domain" description="Pyridoxamine 5'-phosphate oxidase N-terminal" evidence="12">
    <location>
        <begin position="34"/>
        <end position="158"/>
    </location>
</feature>
<evidence type="ECO:0000256" key="7">
    <source>
        <dbReference type="ARBA" id="ARBA00023002"/>
    </source>
</evidence>
<comment type="catalytic activity">
    <reaction evidence="9">
        <text>pyridoxamine 5'-phosphate + O2 + H2O = pyridoxal 5'-phosphate + H2O2 + NH4(+)</text>
        <dbReference type="Rhea" id="RHEA:15817"/>
        <dbReference type="ChEBI" id="CHEBI:15377"/>
        <dbReference type="ChEBI" id="CHEBI:15379"/>
        <dbReference type="ChEBI" id="CHEBI:16240"/>
        <dbReference type="ChEBI" id="CHEBI:28938"/>
        <dbReference type="ChEBI" id="CHEBI:58451"/>
        <dbReference type="ChEBI" id="CHEBI:597326"/>
        <dbReference type="EC" id="1.4.3.5"/>
    </reaction>
</comment>
<evidence type="ECO:0000259" key="13">
    <source>
        <dbReference type="Pfam" id="PF10590"/>
    </source>
</evidence>
<feature type="binding site" evidence="10">
    <location>
        <begin position="8"/>
        <end position="11"/>
    </location>
    <ligand>
        <name>substrate</name>
    </ligand>
</feature>
<evidence type="ECO:0000256" key="6">
    <source>
        <dbReference type="ARBA" id="ARBA00022643"/>
    </source>
</evidence>
<feature type="binding site" evidence="9 11">
    <location>
        <begin position="61"/>
        <end position="66"/>
    </location>
    <ligand>
        <name>FMN</name>
        <dbReference type="ChEBI" id="CHEBI:58210"/>
    </ligand>
</feature>
<name>A0A562B3S3_9BURK</name>
<feature type="binding site" evidence="9 11">
    <location>
        <position position="105"/>
    </location>
    <ligand>
        <name>FMN</name>
        <dbReference type="ChEBI" id="CHEBI:58210"/>
    </ligand>
</feature>
<feature type="binding site" evidence="9 11">
    <location>
        <position position="184"/>
    </location>
    <ligand>
        <name>FMN</name>
        <dbReference type="ChEBI" id="CHEBI:58210"/>
    </ligand>
</feature>
<dbReference type="EMBL" id="VLJN01000055">
    <property type="protein sequence ID" value="TWG79867.1"/>
    <property type="molecule type" value="Genomic_DNA"/>
</dbReference>
<feature type="binding site" evidence="9 10">
    <location>
        <position position="66"/>
    </location>
    <ligand>
        <name>substrate</name>
    </ligand>
</feature>
<comment type="function">
    <text evidence="9">Catalyzes the oxidation of either pyridoxine 5'-phosphate (PNP) or pyridoxamine 5'-phosphate (PMP) into pyridoxal 5'-phosphate (PLP).</text>
</comment>
<dbReference type="PROSITE" id="PS01064">
    <property type="entry name" value="PYRIDOX_OXIDASE"/>
    <property type="match status" value="1"/>
</dbReference>
<evidence type="ECO:0000256" key="8">
    <source>
        <dbReference type="ARBA" id="ARBA00023096"/>
    </source>
</evidence>
<evidence type="ECO:0000256" key="1">
    <source>
        <dbReference type="ARBA" id="ARBA00004738"/>
    </source>
</evidence>
<dbReference type="SUPFAM" id="SSF50475">
    <property type="entry name" value="FMN-binding split barrel"/>
    <property type="match status" value="1"/>
</dbReference>
<dbReference type="UniPathway" id="UPA01068">
    <property type="reaction ID" value="UER00304"/>
</dbReference>
<comment type="subunit">
    <text evidence="4 9">Homodimer.</text>
</comment>
<feature type="domain" description="Pyridoxine 5'-phosphate oxidase dimerisation C-terminal" evidence="13">
    <location>
        <begin position="171"/>
        <end position="212"/>
    </location>
</feature>
<dbReference type="PANTHER" id="PTHR10851:SF0">
    <property type="entry name" value="PYRIDOXINE-5'-PHOSPHATE OXIDASE"/>
    <property type="match status" value="1"/>
</dbReference>
<evidence type="ECO:0000313" key="14">
    <source>
        <dbReference type="EMBL" id="TWG79867.1"/>
    </source>
</evidence>
<evidence type="ECO:0000256" key="4">
    <source>
        <dbReference type="ARBA" id="ARBA00011738"/>
    </source>
</evidence>
<keyword evidence="7 9" id="KW-0560">Oxidoreductase</keyword>
<reference evidence="14 15" key="1">
    <citation type="submission" date="2019-07" db="EMBL/GenBank/DDBJ databases">
        <title>Genome sequencing of lignin-degrading bacterial isolates.</title>
        <authorList>
            <person name="Gladden J."/>
        </authorList>
    </citation>
    <scope>NUCLEOTIDE SEQUENCE [LARGE SCALE GENOMIC DNA]</scope>
    <source>
        <strain evidence="14 15">J11</strain>
    </source>
</reference>
<evidence type="ECO:0000259" key="12">
    <source>
        <dbReference type="Pfam" id="PF01243"/>
    </source>
</evidence>
<comment type="pathway">
    <text evidence="2 9">Cofactor metabolism; pyridoxal 5'-phosphate salvage; pyridoxal 5'-phosphate from pyridoxine 5'-phosphate: step 1/1.</text>
</comment>
<dbReference type="Gene3D" id="2.30.110.10">
    <property type="entry name" value="Electron Transport, Fmn-binding Protein, Chain A"/>
    <property type="match status" value="1"/>
</dbReference>
<organism evidence="14 15">
    <name type="scientific">Cupriavidus gilardii J11</name>
    <dbReference type="NCBI Taxonomy" id="936133"/>
    <lineage>
        <taxon>Bacteria</taxon>
        <taxon>Pseudomonadati</taxon>
        <taxon>Pseudomonadota</taxon>
        <taxon>Betaproteobacteria</taxon>
        <taxon>Burkholderiales</taxon>
        <taxon>Burkholderiaceae</taxon>
        <taxon>Cupriavidus</taxon>
    </lineage>
</organism>
<dbReference type="InterPro" id="IPR011576">
    <property type="entry name" value="Pyridox_Oxase_N"/>
</dbReference>
<dbReference type="Proteomes" id="UP000318141">
    <property type="component" value="Unassembled WGS sequence"/>
</dbReference>
<dbReference type="InterPro" id="IPR019740">
    <property type="entry name" value="Pyridox_Oxase_CS"/>
</dbReference>
<evidence type="ECO:0000256" key="5">
    <source>
        <dbReference type="ARBA" id="ARBA00022630"/>
    </source>
</evidence>
<dbReference type="InterPro" id="IPR012349">
    <property type="entry name" value="Split_barrel_FMN-bd"/>
</dbReference>
<dbReference type="HAMAP" id="MF_01629">
    <property type="entry name" value="PdxH"/>
    <property type="match status" value="1"/>
</dbReference>
<dbReference type="InterPro" id="IPR019576">
    <property type="entry name" value="Pyridoxamine_oxidase_dimer_C"/>
</dbReference>
<keyword evidence="6 9" id="KW-0288">FMN</keyword>
<gene>
    <name evidence="9" type="primary">pdxH</name>
    <name evidence="14" type="ORF">L602_005900000050</name>
</gene>
<feature type="binding site" evidence="9 10">
    <location>
        <position position="127"/>
    </location>
    <ligand>
        <name>substrate</name>
    </ligand>
</feature>
<dbReference type="GO" id="GO:0010181">
    <property type="term" value="F:FMN binding"/>
    <property type="evidence" value="ECO:0007669"/>
    <property type="project" value="UniProtKB-UniRule"/>
</dbReference>